<dbReference type="InterPro" id="IPR001723">
    <property type="entry name" value="Nuclear_hrmn_rcpt"/>
</dbReference>
<dbReference type="InterPro" id="IPR001628">
    <property type="entry name" value="Znf_hrmn_rcpt"/>
</dbReference>
<dbReference type="PROSITE" id="PS51030">
    <property type="entry name" value="NUCLEAR_REC_DBD_2"/>
    <property type="match status" value="1"/>
</dbReference>
<dbReference type="STRING" id="7574.A0A1S3I681"/>
<dbReference type="Gene3D" id="1.10.565.10">
    <property type="entry name" value="Retinoid X Receptor"/>
    <property type="match status" value="1"/>
</dbReference>
<dbReference type="GO" id="GO:0000978">
    <property type="term" value="F:RNA polymerase II cis-regulatory region sequence-specific DNA binding"/>
    <property type="evidence" value="ECO:0007669"/>
    <property type="project" value="TreeGrafter"/>
</dbReference>
<dbReference type="Pfam" id="PF00104">
    <property type="entry name" value="Hormone_recep"/>
    <property type="match status" value="1"/>
</dbReference>
<keyword evidence="1 9" id="KW-0479">Metal-binding</keyword>
<evidence type="ECO:0000256" key="10">
    <source>
        <dbReference type="SAM" id="MobiDB-lite"/>
    </source>
</evidence>
<dbReference type="PROSITE" id="PS51843">
    <property type="entry name" value="NR_LBD"/>
    <property type="match status" value="1"/>
</dbReference>
<dbReference type="GO" id="GO:0000122">
    <property type="term" value="P:negative regulation of transcription by RNA polymerase II"/>
    <property type="evidence" value="ECO:0007669"/>
    <property type="project" value="TreeGrafter"/>
</dbReference>
<dbReference type="GO" id="GO:0005634">
    <property type="term" value="C:nucleus"/>
    <property type="evidence" value="ECO:0007669"/>
    <property type="project" value="UniProtKB-SubCell"/>
</dbReference>
<feature type="domain" description="NR LBD" evidence="12">
    <location>
        <begin position="183"/>
        <end position="439"/>
    </location>
</feature>
<dbReference type="GeneID" id="106160754"/>
<dbReference type="PRINTS" id="PR00398">
    <property type="entry name" value="STRDHORMONER"/>
</dbReference>
<keyword evidence="2 9" id="KW-0863">Zinc-finger</keyword>
<dbReference type="InParanoid" id="A0A1S3I681"/>
<reference evidence="14" key="1">
    <citation type="submission" date="2025-08" db="UniProtKB">
        <authorList>
            <consortium name="RefSeq"/>
        </authorList>
    </citation>
    <scope>IDENTIFICATION</scope>
    <source>
        <tissue evidence="14">Gonads</tissue>
    </source>
</reference>
<evidence type="ECO:0000256" key="1">
    <source>
        <dbReference type="ARBA" id="ARBA00022723"/>
    </source>
</evidence>
<dbReference type="InterPro" id="IPR050234">
    <property type="entry name" value="Nuclear_hormone_rcpt_NR1"/>
</dbReference>
<evidence type="ECO:0000256" key="8">
    <source>
        <dbReference type="ARBA" id="ARBA00023242"/>
    </source>
</evidence>
<dbReference type="Pfam" id="PF00105">
    <property type="entry name" value="zf-C4"/>
    <property type="match status" value="1"/>
</dbReference>
<comment type="similarity">
    <text evidence="9">Belongs to the nuclear hormone receptor family.</text>
</comment>
<keyword evidence="13" id="KW-1185">Reference proteome</keyword>
<dbReference type="PRINTS" id="PR00047">
    <property type="entry name" value="STROIDFINGER"/>
</dbReference>
<proteinExistence type="inferred from homology"/>
<dbReference type="SUPFAM" id="SSF48508">
    <property type="entry name" value="Nuclear receptor ligand-binding domain"/>
    <property type="match status" value="1"/>
</dbReference>
<evidence type="ECO:0000256" key="5">
    <source>
        <dbReference type="ARBA" id="ARBA00023125"/>
    </source>
</evidence>
<dbReference type="Proteomes" id="UP000085678">
    <property type="component" value="Unplaced"/>
</dbReference>
<name>A0A1S3I681_LINAN</name>
<evidence type="ECO:0000313" key="13">
    <source>
        <dbReference type="Proteomes" id="UP000085678"/>
    </source>
</evidence>
<evidence type="ECO:0000259" key="12">
    <source>
        <dbReference type="PROSITE" id="PS51843"/>
    </source>
</evidence>
<dbReference type="InterPro" id="IPR013088">
    <property type="entry name" value="Znf_NHR/GATA"/>
</dbReference>
<dbReference type="AlphaFoldDB" id="A0A1S3I681"/>
<organism evidence="13 14">
    <name type="scientific">Lingula anatina</name>
    <name type="common">Brachiopod</name>
    <name type="synonym">Lingula unguis</name>
    <dbReference type="NCBI Taxonomy" id="7574"/>
    <lineage>
        <taxon>Eukaryota</taxon>
        <taxon>Metazoa</taxon>
        <taxon>Spiralia</taxon>
        <taxon>Lophotrochozoa</taxon>
        <taxon>Brachiopoda</taxon>
        <taxon>Linguliformea</taxon>
        <taxon>Lingulata</taxon>
        <taxon>Lingulida</taxon>
        <taxon>Linguloidea</taxon>
        <taxon>Lingulidae</taxon>
        <taxon>Lingula</taxon>
    </lineage>
</organism>
<dbReference type="PANTHER" id="PTHR24082:SF283">
    <property type="entry name" value="NUCLEAR HORMONE RECEPTOR HR96"/>
    <property type="match status" value="1"/>
</dbReference>
<evidence type="ECO:0000256" key="6">
    <source>
        <dbReference type="ARBA" id="ARBA00023163"/>
    </source>
</evidence>
<dbReference type="SMART" id="SM00399">
    <property type="entry name" value="ZnF_C4"/>
    <property type="match status" value="1"/>
</dbReference>
<feature type="region of interest" description="Disordered" evidence="10">
    <location>
        <begin position="1"/>
        <end position="44"/>
    </location>
</feature>
<dbReference type="OMA" id="HDSHIKY"/>
<feature type="domain" description="Nuclear receptor" evidence="11">
    <location>
        <begin position="52"/>
        <end position="127"/>
    </location>
</feature>
<gene>
    <name evidence="14" type="primary">LOC106160754</name>
</gene>
<evidence type="ECO:0000256" key="2">
    <source>
        <dbReference type="ARBA" id="ARBA00022771"/>
    </source>
</evidence>
<keyword evidence="6 9" id="KW-0804">Transcription</keyword>
<dbReference type="InterPro" id="IPR000536">
    <property type="entry name" value="Nucl_hrmn_rcpt_lig-bd"/>
</dbReference>
<keyword evidence="7 9" id="KW-0675">Receptor</keyword>
<comment type="subcellular location">
    <subcellularLocation>
        <location evidence="9">Nucleus</location>
    </subcellularLocation>
</comment>
<dbReference type="KEGG" id="lak:106160754"/>
<dbReference type="GO" id="GO:0004879">
    <property type="term" value="F:nuclear receptor activity"/>
    <property type="evidence" value="ECO:0007669"/>
    <property type="project" value="TreeGrafter"/>
</dbReference>
<dbReference type="SUPFAM" id="SSF57716">
    <property type="entry name" value="Glucocorticoid receptor-like (DNA-binding domain)"/>
    <property type="match status" value="1"/>
</dbReference>
<dbReference type="SMART" id="SM00430">
    <property type="entry name" value="HOLI"/>
    <property type="match status" value="1"/>
</dbReference>
<dbReference type="GO" id="GO:0008270">
    <property type="term" value="F:zinc ion binding"/>
    <property type="evidence" value="ECO:0007669"/>
    <property type="project" value="UniProtKB-KW"/>
</dbReference>
<evidence type="ECO:0000313" key="14">
    <source>
        <dbReference type="RefSeq" id="XP_013392879.1"/>
    </source>
</evidence>
<accession>A0A1S3I681</accession>
<dbReference type="GO" id="GO:0045944">
    <property type="term" value="P:positive regulation of transcription by RNA polymerase II"/>
    <property type="evidence" value="ECO:0007669"/>
    <property type="project" value="TreeGrafter"/>
</dbReference>
<dbReference type="PANTHER" id="PTHR24082">
    <property type="entry name" value="NUCLEAR HORMONE RECEPTOR"/>
    <property type="match status" value="1"/>
</dbReference>
<dbReference type="PROSITE" id="PS00031">
    <property type="entry name" value="NUCLEAR_REC_DBD_1"/>
    <property type="match status" value="1"/>
</dbReference>
<sequence>MAESTFDDLPCSSIPTPPSSETESMMNMSASSPDDVRPQRVGSKRKIKNKEDKVCGVCGDSALGYNFDAITCESCKAFFRRNAFKEKELKCVFEMKCKIDVNTRRFCSYCRLQKCFAIGMRKDMILVVKPTNAAKGGGMVCQKSDIKDEGEKKRRMEKLVQTRDKKKVPKTDIPVTQIKMEEPSSTSTCRLLSIPPPSSFAQDQTSNTRCLSDDELAFLTTLQANYDMSLGIVADEPLEEEYKTLDNLVNSTGRIIRRLITFAKKIVDFMTLSQETQIVLLKGTSINSIYIRSATLYDAVKDAWVSPRGVVSTSILKRTAGQILNRFQEDHVKICRKFKKLLGNDSTVLVILQVISLFSPEYVSLTNRAIISNIQDRYLTLLKHYFEAKFSYREARRMYPAVLSILDEMKMFTEEHGRVLLHVNVDEIEPILLEIFDIR</sequence>
<evidence type="ECO:0000256" key="3">
    <source>
        <dbReference type="ARBA" id="ARBA00022833"/>
    </source>
</evidence>
<dbReference type="Gene3D" id="3.30.50.10">
    <property type="entry name" value="Erythroid Transcription Factor GATA-1, subunit A"/>
    <property type="match status" value="1"/>
</dbReference>
<dbReference type="GO" id="GO:0030154">
    <property type="term" value="P:cell differentiation"/>
    <property type="evidence" value="ECO:0007669"/>
    <property type="project" value="TreeGrafter"/>
</dbReference>
<dbReference type="InterPro" id="IPR035500">
    <property type="entry name" value="NHR-like_dom_sf"/>
</dbReference>
<evidence type="ECO:0000256" key="7">
    <source>
        <dbReference type="ARBA" id="ARBA00023170"/>
    </source>
</evidence>
<keyword evidence="4 9" id="KW-0805">Transcription regulation</keyword>
<keyword evidence="8 9" id="KW-0539">Nucleus</keyword>
<dbReference type="OrthoDB" id="6352325at2759"/>
<keyword evidence="3 9" id="KW-0862">Zinc</keyword>
<evidence type="ECO:0000259" key="11">
    <source>
        <dbReference type="PROSITE" id="PS51030"/>
    </source>
</evidence>
<keyword evidence="5 9" id="KW-0238">DNA-binding</keyword>
<feature type="compositionally biased region" description="Low complexity" evidence="10">
    <location>
        <begin position="10"/>
        <end position="24"/>
    </location>
</feature>
<evidence type="ECO:0000256" key="4">
    <source>
        <dbReference type="ARBA" id="ARBA00023015"/>
    </source>
</evidence>
<protein>
    <submittedName>
        <fullName evidence="14">Nuclear hormone receptor HR96 isoform X1</fullName>
    </submittedName>
</protein>
<evidence type="ECO:0000256" key="9">
    <source>
        <dbReference type="RuleBase" id="RU004334"/>
    </source>
</evidence>
<dbReference type="RefSeq" id="XP_013392879.1">
    <property type="nucleotide sequence ID" value="XM_013537425.1"/>
</dbReference>